<accession>T1BWE3</accession>
<dbReference type="AlphaFoldDB" id="T1BWE3"/>
<dbReference type="PROSITE" id="PS50984">
    <property type="entry name" value="TRUD"/>
    <property type="match status" value="1"/>
</dbReference>
<dbReference type="GO" id="GO:0001522">
    <property type="term" value="P:pseudouridine synthesis"/>
    <property type="evidence" value="ECO:0007669"/>
    <property type="project" value="InterPro"/>
</dbReference>
<dbReference type="EC" id="5.4.99.-" evidence="3"/>
<proteinExistence type="inferred from homology"/>
<feature type="domain" description="TRUD" evidence="2">
    <location>
        <begin position="110"/>
        <end position="202"/>
    </location>
</feature>
<feature type="non-terminal residue" evidence="3">
    <location>
        <position position="202"/>
    </location>
</feature>
<dbReference type="Gene3D" id="1.10.1510.30">
    <property type="match status" value="1"/>
</dbReference>
<dbReference type="Gene3D" id="3.30.70.3160">
    <property type="match status" value="1"/>
</dbReference>
<dbReference type="InterPro" id="IPR011760">
    <property type="entry name" value="PsdUridine_synth_TruD_insert"/>
</dbReference>
<dbReference type="GO" id="GO:0009982">
    <property type="term" value="F:pseudouridine synthase activity"/>
    <property type="evidence" value="ECO:0007669"/>
    <property type="project" value="InterPro"/>
</dbReference>
<reference evidence="3" key="2">
    <citation type="journal article" date="2014" name="ISME J.">
        <title>Microbial stratification in low pH oxic and suboxic macroscopic growths along an acid mine drainage.</title>
        <authorList>
            <person name="Mendez-Garcia C."/>
            <person name="Mesa V."/>
            <person name="Sprenger R.R."/>
            <person name="Richter M."/>
            <person name="Diez M.S."/>
            <person name="Solano J."/>
            <person name="Bargiela R."/>
            <person name="Golyshina O.V."/>
            <person name="Manteca A."/>
            <person name="Ramos J.L."/>
            <person name="Gallego J.R."/>
            <person name="Llorente I."/>
            <person name="Martins Dos Santos V.A."/>
            <person name="Jensen O.N."/>
            <person name="Pelaez A.I."/>
            <person name="Sanchez J."/>
            <person name="Ferrer M."/>
        </authorList>
    </citation>
    <scope>NUCLEOTIDE SEQUENCE</scope>
</reference>
<dbReference type="PANTHER" id="PTHR13326">
    <property type="entry name" value="TRNA PSEUDOURIDINE SYNTHASE D"/>
    <property type="match status" value="1"/>
</dbReference>
<organism evidence="3">
    <name type="scientific">mine drainage metagenome</name>
    <dbReference type="NCBI Taxonomy" id="410659"/>
    <lineage>
        <taxon>unclassified sequences</taxon>
        <taxon>metagenomes</taxon>
        <taxon>ecological metagenomes</taxon>
    </lineage>
</organism>
<dbReference type="Pfam" id="PF01142">
    <property type="entry name" value="TruD"/>
    <property type="match status" value="1"/>
</dbReference>
<evidence type="ECO:0000313" key="3">
    <source>
        <dbReference type="EMBL" id="EQD57484.1"/>
    </source>
</evidence>
<dbReference type="EMBL" id="AUZY01005755">
    <property type="protein sequence ID" value="EQD57484.1"/>
    <property type="molecule type" value="Genomic_DNA"/>
</dbReference>
<evidence type="ECO:0000259" key="2">
    <source>
        <dbReference type="PROSITE" id="PS50984"/>
    </source>
</evidence>
<reference evidence="3" key="1">
    <citation type="submission" date="2013-08" db="EMBL/GenBank/DDBJ databases">
        <authorList>
            <person name="Mendez C."/>
            <person name="Richter M."/>
            <person name="Ferrer M."/>
            <person name="Sanchez J."/>
        </authorList>
    </citation>
    <scope>NUCLEOTIDE SEQUENCE</scope>
</reference>
<keyword evidence="3" id="KW-0413">Isomerase</keyword>
<dbReference type="PANTHER" id="PTHR13326:SF21">
    <property type="entry name" value="PSEUDOURIDYLATE SYNTHASE PUS7L"/>
    <property type="match status" value="1"/>
</dbReference>
<evidence type="ECO:0000256" key="1">
    <source>
        <dbReference type="ARBA" id="ARBA00007953"/>
    </source>
</evidence>
<dbReference type="GO" id="GO:0003723">
    <property type="term" value="F:RNA binding"/>
    <property type="evidence" value="ECO:0007669"/>
    <property type="project" value="InterPro"/>
</dbReference>
<name>T1BWE3_9ZZZZ</name>
<sequence length="202" mass="22933">RIESENWEQHELAEAIARRLRLAPHALSWAGTKDRRAVSIRLFSYLGRPPEEDLGLPRVRLIEAYRAREGLSLGHHYGNTFAIRVDTEAPPGEALARYADVRAELEQLGGFPNLFGPQRFGEVRPITHEVGRALVHGDCERAVEIYLMENDAESSTPGSVARRAYAEHRDPARALREFPPAYRFERILLERLARGYPADRAL</sequence>
<dbReference type="InterPro" id="IPR020103">
    <property type="entry name" value="PsdUridine_synth_cat_dom_sf"/>
</dbReference>
<feature type="non-terminal residue" evidence="3">
    <location>
        <position position="1"/>
    </location>
</feature>
<gene>
    <name evidence="3" type="ORF">B1B_08783</name>
</gene>
<dbReference type="SUPFAM" id="SSF55120">
    <property type="entry name" value="Pseudouridine synthase"/>
    <property type="match status" value="1"/>
</dbReference>
<protein>
    <submittedName>
        <fullName evidence="3">tRNA pseudouridine synthase D</fullName>
        <ecNumber evidence="3">5.4.99.-</ecNumber>
    </submittedName>
</protein>
<comment type="caution">
    <text evidence="3">The sequence shown here is derived from an EMBL/GenBank/DDBJ whole genome shotgun (WGS) entry which is preliminary data.</text>
</comment>
<comment type="similarity">
    <text evidence="1">Belongs to the pseudouridine synthase TruD family.</text>
</comment>
<dbReference type="InterPro" id="IPR001656">
    <property type="entry name" value="PsdUridine_synth_TruD"/>
</dbReference>